<evidence type="ECO:0000256" key="1">
    <source>
        <dbReference type="ARBA" id="ARBA00025726"/>
    </source>
</evidence>
<dbReference type="GO" id="GO:0071013">
    <property type="term" value="C:catalytic step 2 spliceosome"/>
    <property type="evidence" value="ECO:0007669"/>
    <property type="project" value="TreeGrafter"/>
</dbReference>
<dbReference type="InterPro" id="IPR045241">
    <property type="entry name" value="Prp46/PLRG1-like"/>
</dbReference>
<dbReference type="GO" id="GO:0000398">
    <property type="term" value="P:mRNA splicing, via spliceosome"/>
    <property type="evidence" value="ECO:0007669"/>
    <property type="project" value="InterPro"/>
</dbReference>
<dbReference type="EMBL" id="GBRH01222863">
    <property type="protein sequence ID" value="JAD75032.1"/>
    <property type="molecule type" value="Transcribed_RNA"/>
</dbReference>
<comment type="similarity">
    <text evidence="1">Belongs to the WD repeat PRL1/PRL2 family.</text>
</comment>
<sequence>MCTLTHHKKSVRAMALHRKEKSFASASANNIKTQRGILAQHAVPAKTIINSMAVNEDGVMATGGGNGSLWFWDWKSGHNFQQEQTIVQPGSLESEACMYALSYDVSGSRLVTCEADKTIKMWKEDLTAMPETHPINFKPPKDIRRY</sequence>
<reference evidence="2" key="2">
    <citation type="journal article" date="2015" name="Data Brief">
        <title>Shoot transcriptome of the giant reed, Arundo donax.</title>
        <authorList>
            <person name="Barrero R.A."/>
            <person name="Guerrero F.D."/>
            <person name="Moolhuijzen P."/>
            <person name="Goolsby J.A."/>
            <person name="Tidwell J."/>
            <person name="Bellgard S.E."/>
            <person name="Bellgard M.I."/>
        </authorList>
    </citation>
    <scope>NUCLEOTIDE SEQUENCE</scope>
    <source>
        <tissue evidence="2">Shoot tissue taken approximately 20 cm above the soil surface</tissue>
    </source>
</reference>
<protein>
    <submittedName>
        <fullName evidence="2">AY106137</fullName>
    </submittedName>
</protein>
<evidence type="ECO:0000313" key="2">
    <source>
        <dbReference type="EMBL" id="JAD75032.1"/>
    </source>
</evidence>
<dbReference type="PANTHER" id="PTHR19923:SF0">
    <property type="entry name" value="PLEIOTROPIC REGULATOR 1"/>
    <property type="match status" value="1"/>
</dbReference>
<dbReference type="Gene3D" id="2.130.10.10">
    <property type="entry name" value="YVTN repeat-like/Quinoprotein amine dehydrogenase"/>
    <property type="match status" value="1"/>
</dbReference>
<dbReference type="SMART" id="SM00320">
    <property type="entry name" value="WD40"/>
    <property type="match status" value="2"/>
</dbReference>
<dbReference type="Pfam" id="PF00400">
    <property type="entry name" value="WD40"/>
    <property type="match status" value="3"/>
</dbReference>
<dbReference type="InterPro" id="IPR001680">
    <property type="entry name" value="WD40_rpt"/>
</dbReference>
<name>A0A0A9CU67_ARUDO</name>
<dbReference type="GO" id="GO:0071011">
    <property type="term" value="C:precatalytic spliceosome"/>
    <property type="evidence" value="ECO:0007669"/>
    <property type="project" value="TreeGrafter"/>
</dbReference>
<organism evidence="2">
    <name type="scientific">Arundo donax</name>
    <name type="common">Giant reed</name>
    <name type="synonym">Donax arundinaceus</name>
    <dbReference type="NCBI Taxonomy" id="35708"/>
    <lineage>
        <taxon>Eukaryota</taxon>
        <taxon>Viridiplantae</taxon>
        <taxon>Streptophyta</taxon>
        <taxon>Embryophyta</taxon>
        <taxon>Tracheophyta</taxon>
        <taxon>Spermatophyta</taxon>
        <taxon>Magnoliopsida</taxon>
        <taxon>Liliopsida</taxon>
        <taxon>Poales</taxon>
        <taxon>Poaceae</taxon>
        <taxon>PACMAD clade</taxon>
        <taxon>Arundinoideae</taxon>
        <taxon>Arundineae</taxon>
        <taxon>Arundo</taxon>
    </lineage>
</organism>
<dbReference type="InterPro" id="IPR015943">
    <property type="entry name" value="WD40/YVTN_repeat-like_dom_sf"/>
</dbReference>
<proteinExistence type="inferred from homology"/>
<dbReference type="SUPFAM" id="SSF50978">
    <property type="entry name" value="WD40 repeat-like"/>
    <property type="match status" value="1"/>
</dbReference>
<dbReference type="InterPro" id="IPR036322">
    <property type="entry name" value="WD40_repeat_dom_sf"/>
</dbReference>
<reference evidence="2" key="1">
    <citation type="submission" date="2014-09" db="EMBL/GenBank/DDBJ databases">
        <authorList>
            <person name="Magalhaes I.L.F."/>
            <person name="Oliveira U."/>
            <person name="Santos F.R."/>
            <person name="Vidigal T.H.D.A."/>
            <person name="Brescovit A.D."/>
            <person name="Santos A.J."/>
        </authorList>
    </citation>
    <scope>NUCLEOTIDE SEQUENCE</scope>
    <source>
        <tissue evidence="2">Shoot tissue taken approximately 20 cm above the soil surface</tissue>
    </source>
</reference>
<accession>A0A0A9CU67</accession>
<dbReference type="AlphaFoldDB" id="A0A0A9CU67"/>
<dbReference type="GO" id="GO:0000974">
    <property type="term" value="C:Prp19 complex"/>
    <property type="evidence" value="ECO:0007669"/>
    <property type="project" value="TreeGrafter"/>
</dbReference>
<dbReference type="PANTHER" id="PTHR19923">
    <property type="entry name" value="WD40 REPEAT PROTEINPRL1/PRL2-RELATED"/>
    <property type="match status" value="1"/>
</dbReference>